<keyword evidence="4" id="KW-1185">Reference proteome</keyword>
<dbReference type="AlphaFoldDB" id="N1QKQ1"/>
<feature type="transmembrane region" description="Helical" evidence="2">
    <location>
        <begin position="12"/>
        <end position="35"/>
    </location>
</feature>
<dbReference type="Proteomes" id="UP000016931">
    <property type="component" value="Unassembled WGS sequence"/>
</dbReference>
<proteinExistence type="predicted"/>
<evidence type="ECO:0000256" key="2">
    <source>
        <dbReference type="SAM" id="Phobius"/>
    </source>
</evidence>
<keyword evidence="2" id="KW-0812">Transmembrane</keyword>
<sequence>MIILAKQWRMPKFFVVLLLVELPLTVAMLTLMGIAHPNTYRTKLWQNGFDKGFNSAPNSILYDYANWRPAHVPEIWSHGMTEFNVVISILSMFLLLAKSTMFVMHIFIPGLSSLVHAVLVALYAVSVYNQSRPDMSDINHLSPGMPWYLSKGCDYATAGNRGFCLQARASFGVTIVMLALFVVYLGYSAWSSIPTPQERLEREADRRSDLEMKKLSMYGLDDDLTKEERREHNRQLFLNLPKTPSFGGANNPMTPRTMAFTQLNGGEAPPMVNVSHAGPSRALPFRDFHHGSTAVPDAR</sequence>
<dbReference type="OrthoDB" id="5352400at2759"/>
<evidence type="ECO:0000256" key="1">
    <source>
        <dbReference type="SAM" id="MobiDB-lite"/>
    </source>
</evidence>
<evidence type="ECO:0000313" key="3">
    <source>
        <dbReference type="EMBL" id="EMF17841.1"/>
    </source>
</evidence>
<accession>N1QKQ1</accession>
<dbReference type="OMA" id="IASHNLY"/>
<keyword evidence="2" id="KW-1133">Transmembrane helix</keyword>
<keyword evidence="2" id="KW-0472">Membrane</keyword>
<gene>
    <name evidence="3" type="ORF">SEPMUDRAFT_146771</name>
</gene>
<dbReference type="eggNOG" id="ENOG502SI2P">
    <property type="taxonomic scope" value="Eukaryota"/>
</dbReference>
<organism evidence="3 4">
    <name type="scientific">Sphaerulina musiva (strain SO2202)</name>
    <name type="common">Poplar stem canker fungus</name>
    <name type="synonym">Septoria musiva</name>
    <dbReference type="NCBI Taxonomy" id="692275"/>
    <lineage>
        <taxon>Eukaryota</taxon>
        <taxon>Fungi</taxon>
        <taxon>Dikarya</taxon>
        <taxon>Ascomycota</taxon>
        <taxon>Pezizomycotina</taxon>
        <taxon>Dothideomycetes</taxon>
        <taxon>Dothideomycetidae</taxon>
        <taxon>Mycosphaerellales</taxon>
        <taxon>Mycosphaerellaceae</taxon>
        <taxon>Sphaerulina</taxon>
    </lineage>
</organism>
<dbReference type="GeneID" id="27900992"/>
<dbReference type="RefSeq" id="XP_016765962.1">
    <property type="nucleotide sequence ID" value="XM_016903855.1"/>
</dbReference>
<name>N1QKQ1_SPHMS</name>
<feature type="transmembrane region" description="Helical" evidence="2">
    <location>
        <begin position="169"/>
        <end position="190"/>
    </location>
</feature>
<reference evidence="3 4" key="1">
    <citation type="journal article" date="2012" name="PLoS Pathog.">
        <title>Diverse lifestyles and strategies of plant pathogenesis encoded in the genomes of eighteen Dothideomycetes fungi.</title>
        <authorList>
            <person name="Ohm R.A."/>
            <person name="Feau N."/>
            <person name="Henrissat B."/>
            <person name="Schoch C.L."/>
            <person name="Horwitz B.A."/>
            <person name="Barry K.W."/>
            <person name="Condon B.J."/>
            <person name="Copeland A.C."/>
            <person name="Dhillon B."/>
            <person name="Glaser F."/>
            <person name="Hesse C.N."/>
            <person name="Kosti I."/>
            <person name="LaButti K."/>
            <person name="Lindquist E.A."/>
            <person name="Lucas S."/>
            <person name="Salamov A.A."/>
            <person name="Bradshaw R.E."/>
            <person name="Ciuffetti L."/>
            <person name="Hamelin R.C."/>
            <person name="Kema G.H.J."/>
            <person name="Lawrence C."/>
            <person name="Scott J.A."/>
            <person name="Spatafora J.W."/>
            <person name="Turgeon B.G."/>
            <person name="de Wit P.J.G.M."/>
            <person name="Zhong S."/>
            <person name="Goodwin S.B."/>
            <person name="Grigoriev I.V."/>
        </authorList>
    </citation>
    <scope>NUCLEOTIDE SEQUENCE [LARGE SCALE GENOMIC DNA]</scope>
    <source>
        <strain evidence="3 4">SO2202</strain>
    </source>
</reference>
<dbReference type="STRING" id="692275.N1QKQ1"/>
<feature type="region of interest" description="Disordered" evidence="1">
    <location>
        <begin position="277"/>
        <end position="299"/>
    </location>
</feature>
<feature type="transmembrane region" description="Helical" evidence="2">
    <location>
        <begin position="102"/>
        <end position="125"/>
    </location>
</feature>
<dbReference type="HOGENOM" id="CLU_065434_0_1_1"/>
<dbReference type="EMBL" id="KB456260">
    <property type="protein sequence ID" value="EMF17841.1"/>
    <property type="molecule type" value="Genomic_DNA"/>
</dbReference>
<evidence type="ECO:0000313" key="4">
    <source>
        <dbReference type="Proteomes" id="UP000016931"/>
    </source>
</evidence>
<feature type="transmembrane region" description="Helical" evidence="2">
    <location>
        <begin position="75"/>
        <end position="95"/>
    </location>
</feature>
<protein>
    <submittedName>
        <fullName evidence="3">Uncharacterized protein</fullName>
    </submittedName>
</protein>